<protein>
    <submittedName>
        <fullName evidence="2">Molybdopterin binding protein</fullName>
    </submittedName>
</protein>
<dbReference type="GO" id="GO:0047884">
    <property type="term" value="F:FAD diphosphatase activity"/>
    <property type="evidence" value="ECO:0007669"/>
    <property type="project" value="TreeGrafter"/>
</dbReference>
<dbReference type="CDD" id="cd00885">
    <property type="entry name" value="cinA"/>
    <property type="match status" value="1"/>
</dbReference>
<proteinExistence type="predicted"/>
<dbReference type="SMART" id="SM00852">
    <property type="entry name" value="MoCF_biosynth"/>
    <property type="match status" value="1"/>
</dbReference>
<dbReference type="InterPro" id="IPR001453">
    <property type="entry name" value="MoaB/Mog_dom"/>
</dbReference>
<dbReference type="Pfam" id="PF24102">
    <property type="entry name" value="FLAD1_M"/>
    <property type="match status" value="1"/>
</dbReference>
<dbReference type="Proteomes" id="UP000193920">
    <property type="component" value="Unassembled WGS sequence"/>
</dbReference>
<feature type="domain" description="MoaB/Mog" evidence="1">
    <location>
        <begin position="8"/>
        <end position="184"/>
    </location>
</feature>
<evidence type="ECO:0000313" key="2">
    <source>
        <dbReference type="EMBL" id="ORY58598.1"/>
    </source>
</evidence>
<dbReference type="GO" id="GO:0042726">
    <property type="term" value="P:flavin-containing compound metabolic process"/>
    <property type="evidence" value="ECO:0007669"/>
    <property type="project" value="TreeGrafter"/>
</dbReference>
<dbReference type="InterPro" id="IPR056596">
    <property type="entry name" value="FLAD1_M"/>
</dbReference>
<dbReference type="PANTHER" id="PTHR47675">
    <property type="entry name" value="MOLYBDOPTERIN BINDING DOMAIN PROTEIN (AFU_ORTHOLOGUE AFUA_5G11210)"/>
    <property type="match status" value="1"/>
</dbReference>
<dbReference type="AlphaFoldDB" id="A0A1Y2DH82"/>
<organism evidence="2 3">
    <name type="scientific">Neocallimastix californiae</name>
    <dbReference type="NCBI Taxonomy" id="1754190"/>
    <lineage>
        <taxon>Eukaryota</taxon>
        <taxon>Fungi</taxon>
        <taxon>Fungi incertae sedis</taxon>
        <taxon>Chytridiomycota</taxon>
        <taxon>Chytridiomycota incertae sedis</taxon>
        <taxon>Neocallimastigomycetes</taxon>
        <taxon>Neocallimastigales</taxon>
        <taxon>Neocallimastigaceae</taxon>
        <taxon>Neocallimastix</taxon>
    </lineage>
</organism>
<dbReference type="EMBL" id="MCOG01000066">
    <property type="protein sequence ID" value="ORY58598.1"/>
    <property type="molecule type" value="Genomic_DNA"/>
</dbReference>
<keyword evidence="3" id="KW-1185">Reference proteome</keyword>
<gene>
    <name evidence="2" type="ORF">LY90DRAFT_409281</name>
</gene>
<dbReference type="PANTHER" id="PTHR47675:SF1">
    <property type="entry name" value="MOLYBDOPTERIN BINDING DOMAIN PROTEIN (AFU_ORTHOLOGUE AFUA_5G11210)"/>
    <property type="match status" value="1"/>
</dbReference>
<reference evidence="2 3" key="1">
    <citation type="submission" date="2016-08" db="EMBL/GenBank/DDBJ databases">
        <title>A Parts List for Fungal Cellulosomes Revealed by Comparative Genomics.</title>
        <authorList>
            <consortium name="DOE Joint Genome Institute"/>
            <person name="Haitjema C.H."/>
            <person name="Gilmore S.P."/>
            <person name="Henske J.K."/>
            <person name="Solomon K.V."/>
            <person name="De Groot R."/>
            <person name="Kuo A."/>
            <person name="Mondo S.J."/>
            <person name="Salamov A.A."/>
            <person name="Labutti K."/>
            <person name="Zhao Z."/>
            <person name="Chiniquy J."/>
            <person name="Barry K."/>
            <person name="Brewer H.M."/>
            <person name="Purvine S.O."/>
            <person name="Wright A.T."/>
            <person name="Boxma B."/>
            <person name="Van Alen T."/>
            <person name="Hackstein J.H."/>
            <person name="Baker S.E."/>
            <person name="Grigoriev I.V."/>
            <person name="O'Malley M.A."/>
        </authorList>
    </citation>
    <scope>NUCLEOTIDE SEQUENCE [LARGE SCALE GENOMIC DNA]</scope>
    <source>
        <strain evidence="2 3">G1</strain>
    </source>
</reference>
<dbReference type="InterPro" id="IPR036425">
    <property type="entry name" value="MoaB/Mog-like_dom_sf"/>
</dbReference>
<comment type="caution">
    <text evidence="2">The sequence shown here is derived from an EMBL/GenBank/DDBJ whole genome shotgun (WGS) entry which is preliminary data.</text>
</comment>
<dbReference type="OrthoDB" id="448496at2759"/>
<evidence type="ECO:0000259" key="1">
    <source>
        <dbReference type="SMART" id="SM00852"/>
    </source>
</evidence>
<name>A0A1Y2DH82_9FUNG</name>
<dbReference type="STRING" id="1754190.A0A1Y2DH82"/>
<feature type="non-terminal residue" evidence="2">
    <location>
        <position position="1"/>
    </location>
</feature>
<sequence length="300" mass="34032">SKPPRTVAACIIGDEILSGRIADTNAHFLAKECFNRGLDLKKIIIVPDDMNDIGDAVTKLSNKYDLVFTSGGIGPTHDDITYEAIANAFDLKLEKHQPTIERMLNHGFLREDSILLRLPEIPNKPKPRLLNAARLRMATLPTPCSVMFPCDNLWVPLVTVNNNVSILPGVPHLFENMIIPYINKVFNSNFGNDTYDKRAKFFRQMIGSNLFEADLAPILREAQMEINKKKLGIKIGSYPKWRPSPKDDDEKDMHSDNIQEKSNVLITFVGRNEEEVKKWKEIVKEKIGGFEVPDEESKFK</sequence>
<dbReference type="Gene3D" id="3.40.980.10">
    <property type="entry name" value="MoaB/Mog-like domain"/>
    <property type="match status" value="1"/>
</dbReference>
<dbReference type="SUPFAM" id="SSF53218">
    <property type="entry name" value="Molybdenum cofactor biosynthesis proteins"/>
    <property type="match status" value="1"/>
</dbReference>
<dbReference type="Pfam" id="PF00994">
    <property type="entry name" value="MoCF_biosynth"/>
    <property type="match status" value="1"/>
</dbReference>
<accession>A0A1Y2DH82</accession>
<evidence type="ECO:0000313" key="3">
    <source>
        <dbReference type="Proteomes" id="UP000193920"/>
    </source>
</evidence>